<dbReference type="AlphaFoldDB" id="A0A645DZT4"/>
<evidence type="ECO:0000313" key="1">
    <source>
        <dbReference type="EMBL" id="MPM95040.1"/>
    </source>
</evidence>
<reference evidence="1" key="1">
    <citation type="submission" date="2019-08" db="EMBL/GenBank/DDBJ databases">
        <authorList>
            <person name="Kucharzyk K."/>
            <person name="Murdoch R.W."/>
            <person name="Higgins S."/>
            <person name="Loffler F."/>
        </authorList>
    </citation>
    <scope>NUCLEOTIDE SEQUENCE</scope>
</reference>
<gene>
    <name evidence="1" type="ORF">SDC9_142191</name>
</gene>
<accession>A0A645DZT4</accession>
<comment type="caution">
    <text evidence="1">The sequence shown here is derived from an EMBL/GenBank/DDBJ whole genome shotgun (WGS) entry which is preliminary data.</text>
</comment>
<organism evidence="1">
    <name type="scientific">bioreactor metagenome</name>
    <dbReference type="NCBI Taxonomy" id="1076179"/>
    <lineage>
        <taxon>unclassified sequences</taxon>
        <taxon>metagenomes</taxon>
        <taxon>ecological metagenomes</taxon>
    </lineage>
</organism>
<dbReference type="EMBL" id="VSSQ01041582">
    <property type="protein sequence ID" value="MPM95040.1"/>
    <property type="molecule type" value="Genomic_DNA"/>
</dbReference>
<proteinExistence type="predicted"/>
<protein>
    <submittedName>
        <fullName evidence="1">Uncharacterized protein</fullName>
    </submittedName>
</protein>
<name>A0A645DZT4_9ZZZZ</name>
<sequence length="66" mass="7633">MSKMTIGKACAIFMQIDSKDYTDEEKAIAIHEVMNMPTHMGITKDAMLAVIKYLWNEKYEFIEKGE</sequence>